<reference evidence="4 5" key="1">
    <citation type="submission" date="2023-03" db="EMBL/GenBank/DDBJ databases">
        <title>Mating type loci evolution in Malassezia.</title>
        <authorList>
            <person name="Coelho M.A."/>
        </authorList>
    </citation>
    <scope>NUCLEOTIDE SEQUENCE [LARGE SCALE GENOMIC DNA]</scope>
    <source>
        <strain evidence="4 5">CBS 9725</strain>
    </source>
</reference>
<feature type="compositionally biased region" description="Acidic residues" evidence="3">
    <location>
        <begin position="575"/>
        <end position="589"/>
    </location>
</feature>
<dbReference type="InterPro" id="IPR036322">
    <property type="entry name" value="WD40_repeat_dom_sf"/>
</dbReference>
<feature type="compositionally biased region" description="Basic and acidic residues" evidence="3">
    <location>
        <begin position="58"/>
        <end position="67"/>
    </location>
</feature>
<dbReference type="PANTHER" id="PTHR44675">
    <property type="entry name" value="PAK1 INTERACTING PROTEIN 1"/>
    <property type="match status" value="1"/>
</dbReference>
<dbReference type="InterPro" id="IPR051959">
    <property type="entry name" value="PAK1-Kinase_Regulator"/>
</dbReference>
<organism evidence="4 5">
    <name type="scientific">Malassezia yamatoensis</name>
    <dbReference type="NCBI Taxonomy" id="253288"/>
    <lineage>
        <taxon>Eukaryota</taxon>
        <taxon>Fungi</taxon>
        <taxon>Dikarya</taxon>
        <taxon>Basidiomycota</taxon>
        <taxon>Ustilaginomycotina</taxon>
        <taxon>Malasseziomycetes</taxon>
        <taxon>Malasseziales</taxon>
        <taxon>Malasseziaceae</taxon>
        <taxon>Malassezia</taxon>
    </lineage>
</organism>
<evidence type="ECO:0000256" key="2">
    <source>
        <dbReference type="ARBA" id="ARBA00022737"/>
    </source>
</evidence>
<dbReference type="SMART" id="SM00320">
    <property type="entry name" value="WD40"/>
    <property type="match status" value="4"/>
</dbReference>
<accession>A0AAJ5YSW7</accession>
<evidence type="ECO:0000256" key="3">
    <source>
        <dbReference type="SAM" id="MobiDB-lite"/>
    </source>
</evidence>
<sequence>MARIGSAKRVDPKAKGTAFRKAKKRPREEDNEQGPRKKGSDDRRLKQQGSSLKNQGKKALDPTERSKPNQAKPFKGNKVAQKPTKETKKSKTPSRKARPDRNVSRTMTNKKERPWMKQESGTTKASQSPPQPAGASLSSKEKSKSLGNAKKQATTVDSHQPQRGMRIVVGSYERFLYGLAAFMRVTQEGSYECVIEPQFVFPAHVASIRAVACAGDGAKWLCTGGTDETIKVWDLRRKKEVGALIGHEGTITTLCFPSRTIMMSAGEDGVINLYRVRDWSLLRTLRGHTGRINSASVHPSGRIALSLGADRTIRMWDLMRGVGASSVKIGVAADRIEWDTQGKRFAVMAGSQVMLFATDMTKLGEIEQPKRLHDICFTQVTMADGQQHELLCVACETGVVNIYDLNDMQSPTDDEQDSVPSPKEIGQLVGHENRSDGWIRVFNMTPLTATDEFLELESIASYDTKHSRLTCLSAVGFNPESTAAEGEEDTQDIDPSPMLDADDESLLSESEAEADEDSEEELARLEKEVQQAREAGIVVDEEGNMVLEEDQKGDNDEDEDTDSSKQTSDPSDSQLESEEEQEEEQEEDI</sequence>
<feature type="compositionally biased region" description="Basic and acidic residues" evidence="3">
    <location>
        <begin position="521"/>
        <end position="531"/>
    </location>
</feature>
<dbReference type="Proteomes" id="UP001219567">
    <property type="component" value="Chromosome 4"/>
</dbReference>
<name>A0AAJ5YSW7_9BASI</name>
<dbReference type="InterPro" id="IPR015943">
    <property type="entry name" value="WD40/YVTN_repeat-like_dom_sf"/>
</dbReference>
<keyword evidence="2" id="KW-0677">Repeat</keyword>
<dbReference type="InterPro" id="IPR019775">
    <property type="entry name" value="WD40_repeat_CS"/>
</dbReference>
<keyword evidence="5" id="KW-1185">Reference proteome</keyword>
<dbReference type="PROSITE" id="PS00678">
    <property type="entry name" value="WD_REPEATS_1"/>
    <property type="match status" value="2"/>
</dbReference>
<protein>
    <submittedName>
        <fullName evidence="4">Protein mak11</fullName>
    </submittedName>
</protein>
<feature type="compositionally biased region" description="Basic and acidic residues" evidence="3">
    <location>
        <begin position="97"/>
        <end position="116"/>
    </location>
</feature>
<feature type="compositionally biased region" description="Basic and acidic residues" evidence="3">
    <location>
        <begin position="33"/>
        <end position="45"/>
    </location>
</feature>
<keyword evidence="1" id="KW-0853">WD repeat</keyword>
<evidence type="ECO:0000313" key="4">
    <source>
        <dbReference type="EMBL" id="WFD00099.1"/>
    </source>
</evidence>
<dbReference type="EMBL" id="CP119946">
    <property type="protein sequence ID" value="WFD00099.1"/>
    <property type="molecule type" value="Genomic_DNA"/>
</dbReference>
<dbReference type="Gene3D" id="2.130.10.10">
    <property type="entry name" value="YVTN repeat-like/Quinoprotein amine dehydrogenase"/>
    <property type="match status" value="1"/>
</dbReference>
<dbReference type="SUPFAM" id="SSF50978">
    <property type="entry name" value="WD40 repeat-like"/>
    <property type="match status" value="1"/>
</dbReference>
<dbReference type="AlphaFoldDB" id="A0AAJ5YSW7"/>
<dbReference type="InterPro" id="IPR001680">
    <property type="entry name" value="WD40_rpt"/>
</dbReference>
<feature type="region of interest" description="Disordered" evidence="3">
    <location>
        <begin position="407"/>
        <end position="430"/>
    </location>
</feature>
<evidence type="ECO:0000313" key="5">
    <source>
        <dbReference type="Proteomes" id="UP001219567"/>
    </source>
</evidence>
<feature type="compositionally biased region" description="Polar residues" evidence="3">
    <location>
        <begin position="151"/>
        <end position="161"/>
    </location>
</feature>
<feature type="region of interest" description="Disordered" evidence="3">
    <location>
        <begin position="482"/>
        <end position="589"/>
    </location>
</feature>
<feature type="compositionally biased region" description="Acidic residues" evidence="3">
    <location>
        <begin position="500"/>
        <end position="520"/>
    </location>
</feature>
<feature type="region of interest" description="Disordered" evidence="3">
    <location>
        <begin position="1"/>
        <end position="161"/>
    </location>
</feature>
<gene>
    <name evidence="4" type="primary">MAK11</name>
    <name evidence="4" type="ORF">MYAM1_002845</name>
</gene>
<dbReference type="Pfam" id="PF00400">
    <property type="entry name" value="WD40"/>
    <property type="match status" value="3"/>
</dbReference>
<evidence type="ECO:0000256" key="1">
    <source>
        <dbReference type="ARBA" id="ARBA00022574"/>
    </source>
</evidence>
<dbReference type="PANTHER" id="PTHR44675:SF1">
    <property type="entry name" value="P21-ACTIVATED PROTEIN KINASE-INTERACTING PROTEIN 1"/>
    <property type="match status" value="1"/>
</dbReference>
<feature type="compositionally biased region" description="Polar residues" evidence="3">
    <location>
        <begin position="119"/>
        <end position="128"/>
    </location>
</feature>
<proteinExistence type="predicted"/>